<dbReference type="InterPro" id="IPR007607">
    <property type="entry name" value="BacA/B"/>
</dbReference>
<dbReference type="Proteomes" id="UP000609323">
    <property type="component" value="Unassembled WGS sequence"/>
</dbReference>
<organism evidence="2 3">
    <name type="scientific">Paenibacillus physcomitrellae</name>
    <dbReference type="NCBI Taxonomy" id="1619311"/>
    <lineage>
        <taxon>Bacteria</taxon>
        <taxon>Bacillati</taxon>
        <taxon>Bacillota</taxon>
        <taxon>Bacilli</taxon>
        <taxon>Bacillales</taxon>
        <taxon>Paenibacillaceae</taxon>
        <taxon>Paenibacillus</taxon>
    </lineage>
</organism>
<comment type="similarity">
    <text evidence="1">Belongs to the bactofilin family.</text>
</comment>
<reference evidence="3" key="1">
    <citation type="journal article" date="2019" name="Int. J. Syst. Evol. Microbiol.">
        <title>The Global Catalogue of Microorganisms (GCM) 10K type strain sequencing project: providing services to taxonomists for standard genome sequencing and annotation.</title>
        <authorList>
            <consortium name="The Broad Institute Genomics Platform"/>
            <consortium name="The Broad Institute Genome Sequencing Center for Infectious Disease"/>
            <person name="Wu L."/>
            <person name="Ma J."/>
        </authorList>
    </citation>
    <scope>NUCLEOTIDE SEQUENCE [LARGE SCALE GENOMIC DNA]</scope>
    <source>
        <strain evidence="3">CGMCC 1.15044</strain>
    </source>
</reference>
<comment type="caution">
    <text evidence="2">The sequence shown here is derived from an EMBL/GenBank/DDBJ whole genome shotgun (WGS) entry which is preliminary data.</text>
</comment>
<proteinExistence type="inferred from homology"/>
<evidence type="ECO:0000313" key="3">
    <source>
        <dbReference type="Proteomes" id="UP000609323"/>
    </source>
</evidence>
<evidence type="ECO:0000256" key="1">
    <source>
        <dbReference type="ARBA" id="ARBA00044755"/>
    </source>
</evidence>
<keyword evidence="3" id="KW-1185">Reference proteome</keyword>
<dbReference type="PANTHER" id="PTHR35024">
    <property type="entry name" value="HYPOTHETICAL CYTOSOLIC PROTEIN"/>
    <property type="match status" value="1"/>
</dbReference>
<sequence>MNNQESQPIRNDLNISGISTTAGGVYRDVRIDGMAKVNGDLDCISLRINGTLGMKGSVKSEEITVNGMGTIDGPVEAAEIRIDGMFTLKGGVSCTGLDVNGKSKIEGRLQGDKINIGGEVTVKGDVQCEAFETEGNIKLDGLLNAETVDIRLHSLSTVREIGCERIDVRRIERGFWKNFSLMGGPRLKSEVIEGDDIFLEDTEAEMVRGTRVYIGRGCKIKRVEYKETLQTDGDALIGQSLQV</sequence>
<protein>
    <recommendedName>
        <fullName evidence="4">Polymer-forming cytoskeletal protein</fullName>
    </recommendedName>
</protein>
<dbReference type="RefSeq" id="WP_094094412.1">
    <property type="nucleotide sequence ID" value="NZ_BMHF01000011.1"/>
</dbReference>
<gene>
    <name evidence="2" type="ORF">GCM10010917_31000</name>
</gene>
<dbReference type="PANTHER" id="PTHR35024:SF4">
    <property type="entry name" value="POLYMER-FORMING CYTOSKELETAL PROTEIN"/>
    <property type="match status" value="1"/>
</dbReference>
<evidence type="ECO:0000313" key="2">
    <source>
        <dbReference type="EMBL" id="GGA43503.1"/>
    </source>
</evidence>
<accession>A0ABQ1GH32</accession>
<dbReference type="EMBL" id="BMHF01000011">
    <property type="protein sequence ID" value="GGA43503.1"/>
    <property type="molecule type" value="Genomic_DNA"/>
</dbReference>
<evidence type="ECO:0008006" key="4">
    <source>
        <dbReference type="Google" id="ProtNLM"/>
    </source>
</evidence>
<name>A0ABQ1GH32_9BACL</name>